<keyword evidence="2" id="KW-1185">Reference proteome</keyword>
<dbReference type="EMBL" id="CALLCH030000014">
    <property type="protein sequence ID" value="CAI4216010.1"/>
    <property type="molecule type" value="Genomic_DNA"/>
</dbReference>
<dbReference type="Proteomes" id="UP000838763">
    <property type="component" value="Unassembled WGS sequence"/>
</dbReference>
<protein>
    <submittedName>
        <fullName evidence="1">Uncharacterized protein</fullName>
    </submittedName>
</protein>
<gene>
    <name evidence="1" type="ORF">PPNO1_LOCUS5681</name>
</gene>
<dbReference type="AlphaFoldDB" id="A0A9P1MAQ4"/>
<name>A0A9P1MAQ4_9PEZI</name>
<reference evidence="1" key="1">
    <citation type="submission" date="2022-11" db="EMBL/GenBank/DDBJ databases">
        <authorList>
            <person name="Scott C."/>
            <person name="Bruce N."/>
        </authorList>
    </citation>
    <scope>NUCLEOTIDE SEQUENCE</scope>
</reference>
<proteinExistence type="predicted"/>
<dbReference type="OrthoDB" id="3498215at2759"/>
<organism evidence="1 2">
    <name type="scientific">Parascedosporium putredinis</name>
    <dbReference type="NCBI Taxonomy" id="1442378"/>
    <lineage>
        <taxon>Eukaryota</taxon>
        <taxon>Fungi</taxon>
        <taxon>Dikarya</taxon>
        <taxon>Ascomycota</taxon>
        <taxon>Pezizomycotina</taxon>
        <taxon>Sordariomycetes</taxon>
        <taxon>Hypocreomycetidae</taxon>
        <taxon>Microascales</taxon>
        <taxon>Microascaceae</taxon>
        <taxon>Parascedosporium</taxon>
    </lineage>
</organism>
<accession>A0A9P1MAQ4</accession>
<evidence type="ECO:0000313" key="2">
    <source>
        <dbReference type="Proteomes" id="UP000838763"/>
    </source>
</evidence>
<comment type="caution">
    <text evidence="1">The sequence shown here is derived from an EMBL/GenBank/DDBJ whole genome shotgun (WGS) entry which is preliminary data.</text>
</comment>
<evidence type="ECO:0000313" key="1">
    <source>
        <dbReference type="EMBL" id="CAI4216010.1"/>
    </source>
</evidence>
<sequence>MMKAGFACTCVDDILRATKALSLRHSEWLPAVKAARGASAIAYRVLECPLLQTNSAGGVVDLDHIDQVIVVFCPLFLLIIRAYNHVAVLIDIETSSAQEHGRQSRFDLDSYGGLWGSLGNGRIRCGNYYNGLPMDPQQWRQSLRTLLKSDIHGLDLTKRGNEGNSYIYHHNGLWDFLQEMKSRLLAGNLTILLDSGVVPHNSEVDTQQLVEVVEQFLKDLVIA</sequence>